<feature type="region of interest" description="Disordered" evidence="1">
    <location>
        <begin position="1446"/>
        <end position="1493"/>
    </location>
</feature>
<evidence type="ECO:0000256" key="2">
    <source>
        <dbReference type="SAM" id="Phobius"/>
    </source>
</evidence>
<protein>
    <submittedName>
        <fullName evidence="5">Uncharacterized protein LOC113497400</fullName>
    </submittedName>
</protein>
<feature type="transmembrane region" description="Helical" evidence="2">
    <location>
        <begin position="442"/>
        <end position="462"/>
    </location>
</feature>
<feature type="transmembrane region" description="Helical" evidence="2">
    <location>
        <begin position="1376"/>
        <end position="1399"/>
    </location>
</feature>
<evidence type="ECO:0000259" key="3">
    <source>
        <dbReference type="SMART" id="SM00703"/>
    </source>
</evidence>
<keyword evidence="4" id="KW-1185">Reference proteome</keyword>
<feature type="transmembrane region" description="Helical" evidence="2">
    <location>
        <begin position="228"/>
        <end position="252"/>
    </location>
</feature>
<keyword evidence="2" id="KW-0812">Transmembrane</keyword>
<feature type="compositionally biased region" description="Basic and acidic residues" evidence="1">
    <location>
        <begin position="1473"/>
        <end position="1493"/>
    </location>
</feature>
<feature type="transmembrane region" description="Helical" evidence="2">
    <location>
        <begin position="1260"/>
        <end position="1279"/>
    </location>
</feature>
<feature type="domain" description="Nose resistant-to-fluoxetine protein N-terminal" evidence="3">
    <location>
        <begin position="48"/>
        <end position="222"/>
    </location>
</feature>
<reference evidence="5" key="1">
    <citation type="submission" date="2025-08" db="UniProtKB">
        <authorList>
            <consortium name="RefSeq"/>
        </authorList>
    </citation>
    <scope>IDENTIFICATION</scope>
</reference>
<feature type="transmembrane region" description="Helical" evidence="2">
    <location>
        <begin position="334"/>
        <end position="360"/>
    </location>
</feature>
<dbReference type="InterPro" id="IPR006621">
    <property type="entry name" value="Nose-resist-to-fluoxetine_N"/>
</dbReference>
<dbReference type="GeneID" id="113497400"/>
<evidence type="ECO:0000256" key="1">
    <source>
        <dbReference type="SAM" id="MobiDB-lite"/>
    </source>
</evidence>
<feature type="transmembrane region" description="Helical" evidence="2">
    <location>
        <begin position="940"/>
        <end position="961"/>
    </location>
</feature>
<feature type="transmembrane region" description="Helical" evidence="2">
    <location>
        <begin position="1154"/>
        <end position="1174"/>
    </location>
</feature>
<feature type="transmembrane region" description="Helical" evidence="2">
    <location>
        <begin position="1299"/>
        <end position="1320"/>
    </location>
</feature>
<dbReference type="Proteomes" id="UP000322000">
    <property type="component" value="Chromosome 9"/>
</dbReference>
<gene>
    <name evidence="5" type="primary">LOC113497400</name>
</gene>
<name>A0A7E5VWM1_TRINI</name>
<evidence type="ECO:0000313" key="5">
    <source>
        <dbReference type="RefSeq" id="XP_026732745.1"/>
    </source>
</evidence>
<dbReference type="GO" id="GO:0016747">
    <property type="term" value="F:acyltransferase activity, transferring groups other than amino-acyl groups"/>
    <property type="evidence" value="ECO:0007669"/>
    <property type="project" value="InterPro"/>
</dbReference>
<feature type="transmembrane region" description="Helical" evidence="2">
    <location>
        <begin position="1226"/>
        <end position="1248"/>
    </location>
</feature>
<dbReference type="InParanoid" id="A0A7E5VWM1"/>
<dbReference type="RefSeq" id="XP_026732745.1">
    <property type="nucleotide sequence ID" value="XM_026876944.1"/>
</dbReference>
<feature type="compositionally biased region" description="Polar residues" evidence="1">
    <location>
        <begin position="1460"/>
        <end position="1471"/>
    </location>
</feature>
<accession>A0A7E5VWM1</accession>
<feature type="transmembrane region" description="Helical" evidence="2">
    <location>
        <begin position="1341"/>
        <end position="1364"/>
    </location>
</feature>
<keyword evidence="2" id="KW-0472">Membrane</keyword>
<proteinExistence type="predicted"/>
<dbReference type="Pfam" id="PF20146">
    <property type="entry name" value="NRF"/>
    <property type="match status" value="2"/>
</dbReference>
<dbReference type="OrthoDB" id="118951at2759"/>
<dbReference type="Pfam" id="PF01757">
    <property type="entry name" value="Acyl_transf_3"/>
    <property type="match status" value="2"/>
</dbReference>
<feature type="transmembrane region" description="Helical" evidence="2">
    <location>
        <begin position="474"/>
        <end position="494"/>
    </location>
</feature>
<feature type="transmembrane region" description="Helical" evidence="2">
    <location>
        <begin position="547"/>
        <end position="567"/>
    </location>
</feature>
<organism evidence="4 5">
    <name type="scientific">Trichoplusia ni</name>
    <name type="common">Cabbage looper</name>
    <dbReference type="NCBI Taxonomy" id="7111"/>
    <lineage>
        <taxon>Eukaryota</taxon>
        <taxon>Metazoa</taxon>
        <taxon>Ecdysozoa</taxon>
        <taxon>Arthropoda</taxon>
        <taxon>Hexapoda</taxon>
        <taxon>Insecta</taxon>
        <taxon>Pterygota</taxon>
        <taxon>Neoptera</taxon>
        <taxon>Endopterygota</taxon>
        <taxon>Lepidoptera</taxon>
        <taxon>Glossata</taxon>
        <taxon>Ditrysia</taxon>
        <taxon>Noctuoidea</taxon>
        <taxon>Noctuidae</taxon>
        <taxon>Plusiinae</taxon>
        <taxon>Trichoplusia</taxon>
    </lineage>
</organism>
<feature type="transmembrane region" description="Helical" evidence="2">
    <location>
        <begin position="1046"/>
        <end position="1071"/>
    </location>
</feature>
<dbReference type="KEGG" id="tnl:113497400"/>
<dbReference type="InterPro" id="IPR002656">
    <property type="entry name" value="Acyl_transf_3_dom"/>
</dbReference>
<feature type="transmembrane region" description="Helical" evidence="2">
    <location>
        <begin position="629"/>
        <end position="652"/>
    </location>
</feature>
<dbReference type="SMART" id="SM00703">
    <property type="entry name" value="NRF"/>
    <property type="match status" value="1"/>
</dbReference>
<feature type="transmembrane region" description="Helical" evidence="2">
    <location>
        <begin position="514"/>
        <end position="535"/>
    </location>
</feature>
<feature type="transmembrane region" description="Helical" evidence="2">
    <location>
        <begin position="1010"/>
        <end position="1026"/>
    </location>
</feature>
<feature type="transmembrane region" description="Helical" evidence="2">
    <location>
        <begin position="1186"/>
        <end position="1206"/>
    </location>
</feature>
<keyword evidence="2" id="KW-1133">Transmembrane helix</keyword>
<evidence type="ECO:0000313" key="4">
    <source>
        <dbReference type="Proteomes" id="UP000322000"/>
    </source>
</evidence>
<feature type="transmembrane region" description="Helical" evidence="2">
    <location>
        <begin position="587"/>
        <end position="609"/>
    </location>
</feature>
<feature type="region of interest" description="Disordered" evidence="1">
    <location>
        <begin position="737"/>
        <end position="757"/>
    </location>
</feature>
<dbReference type="PANTHER" id="PTHR11161:SF0">
    <property type="entry name" value="O-ACYLTRANSFERASE LIKE PROTEIN"/>
    <property type="match status" value="1"/>
</dbReference>
<sequence length="1493" mass="172048">MLKSYEIMEFNLILIFLFVSFFNVNCVDITERRNDAIDSSYLEEVLDAQECDRQVNVIRENSLLLLQFADSGLRTPRGILTGNTVDLGNYHQCLGIDHQLEEMHIQGKYCSMLVPVNQQLELPTLQDLEGLPFNPSSLRVDNATIKNIEQYDVMRRLVRAVGGDFDGLHLEARSTPENPLSNMVFRLSVCVPKPCTTEQAITSLLFNISQIGFKYTDSYCRLPNDKPWVTADFVAVSFFAVLGFFTLISTCYDIGYRFVLKKDVKQMRVLYRSFSVYTNGEILTTFKSVPGTIHCLDGIRTLAMLWVIVSHSFSTEPFAANPADVNSWMFSAQALWITAGTMTVDTFFTMSGVLLVYTTVGKMNQMTFVKNLHWFYLNRFMRVTPMMGVVALLQASFYNQIADGPYWVTVAEHVMRCRDNWLLTMLHVQNFMIPETMCLPHSWYIAIDFQLYVISPFILFWVFSGKSRTAWSSLLGGLLVVLIISTGYCFYMDLPGGVIAPRRFAEFLRYYNLYYFHTLARASPFFVGLVFGYLLHVYRKKRLHIPVFLVMLYWACSAGILAGIFYFKYRIKQFDWDNHFMDNFMNSFMRPSYACAICWLIVACVHGYAGPINWFLSHEYWRLPARLSFGMYLFHFPLMFSLNATMVVPIYFTVERYFFKFLSYVVWAVVYSFVFTLTVDTPITVLFKMLMDAVKPKPTAVKEDKKVEDLPEKLIEVKAEDAVPEVMVVDTKDVKPQTTEIHDEPQTSKDLQIESKKNPDDEVVRIDDSGVLIDSRKLNFADSGLRTPRGILTGNTVDLGNYHQCLGIYHQLEEMHIQGKYCSIEVPFDQKFHLPRPQDLKGLPFNPSSLRVDNATIKRMEKYDVMRRLMRAVGGNFDRFDLEARSTPENPLTNMVFRLSVCVPKPCTTEQAITSLLFNISQIGFKYTDHYCRLPNDKPWVTADFVAVSLFAVLGFLTLMSTCYDIGGRFILKKDVKQLSLLYRSFSVYTNGEILTTFKSVPGTIQSLDGIRTLAMLWVILGHTYGTEPFAANPMDTYSWMFSAKALWLTAATMTVDTFFTMSGVLLVYTTAGKMNQMTFVKNLHWFYLNRFMRVTPMLGVVALLQASFYNQIVDGPYWVTVADHVKRCRDNWLMTMLHVQNFMRPETMCVTHSWYIAIDFQLYVISPVILFWVFSGKSRTAWSSLLGGLLVVLIISTGYCFYMDLPGGVIVPSRLSEFRRYYIHYYFHTLARASPFFVGLVFGYLLHVYRKKSLKISPFLVMLYWACSAGVLAGIFYYKYRIKQSDWDNHFMDNFMNSFMRPAYACAICWLIVACAHGYAGPINWFLSHEYWRLPARLSYGMYLFHYPLMYTLNATMVVPIYFTVERYFFKFLAYVMWSLAYSFVFTLTVDTPITVLFKMLMDAVKPKPSAVKADKKVVEDSPEKFSEVKAEDSVPQVMVVNNNDVKPKTTEINDDANEPQTSKDLQIQSKKGPDYEVVRIDDTGVRRDSKN</sequence>
<dbReference type="InterPro" id="IPR052728">
    <property type="entry name" value="O2_lipid_transport_reg"/>
</dbReference>
<dbReference type="PANTHER" id="PTHR11161">
    <property type="entry name" value="O-ACYLTRANSFERASE"/>
    <property type="match status" value="1"/>
</dbReference>
<feature type="transmembrane region" description="Helical" evidence="2">
    <location>
        <begin position="664"/>
        <end position="687"/>
    </location>
</feature>